<evidence type="ECO:0000256" key="1">
    <source>
        <dbReference type="ARBA" id="ARBA00022814"/>
    </source>
</evidence>
<evidence type="ECO:0000313" key="6">
    <source>
        <dbReference type="Proteomes" id="UP000320672"/>
    </source>
</evidence>
<dbReference type="InterPro" id="IPR006645">
    <property type="entry name" value="NGN-like_dom"/>
</dbReference>
<dbReference type="InterPro" id="IPR043425">
    <property type="entry name" value="NusG-like"/>
</dbReference>
<organism evidence="5 6">
    <name type="scientific">Roseimaritima multifibrata</name>
    <dbReference type="NCBI Taxonomy" id="1930274"/>
    <lineage>
        <taxon>Bacteria</taxon>
        <taxon>Pseudomonadati</taxon>
        <taxon>Planctomycetota</taxon>
        <taxon>Planctomycetia</taxon>
        <taxon>Pirellulales</taxon>
        <taxon>Pirellulaceae</taxon>
        <taxon>Roseimaritima</taxon>
    </lineage>
</organism>
<reference evidence="5 6" key="1">
    <citation type="submission" date="2019-02" db="EMBL/GenBank/DDBJ databases">
        <title>Deep-cultivation of Planctomycetes and their phenomic and genomic characterization uncovers novel biology.</title>
        <authorList>
            <person name="Wiegand S."/>
            <person name="Jogler M."/>
            <person name="Boedeker C."/>
            <person name="Pinto D."/>
            <person name="Vollmers J."/>
            <person name="Rivas-Marin E."/>
            <person name="Kohn T."/>
            <person name="Peeters S.H."/>
            <person name="Heuer A."/>
            <person name="Rast P."/>
            <person name="Oberbeckmann S."/>
            <person name="Bunk B."/>
            <person name="Jeske O."/>
            <person name="Meyerdierks A."/>
            <person name="Storesund J.E."/>
            <person name="Kallscheuer N."/>
            <person name="Luecker S."/>
            <person name="Lage O.M."/>
            <person name="Pohl T."/>
            <person name="Merkel B.J."/>
            <person name="Hornburger P."/>
            <person name="Mueller R.-W."/>
            <person name="Bruemmer F."/>
            <person name="Labrenz M."/>
            <person name="Spormann A.M."/>
            <person name="Op den Camp H."/>
            <person name="Overmann J."/>
            <person name="Amann R."/>
            <person name="Jetten M.S.M."/>
            <person name="Mascher T."/>
            <person name="Medema M.H."/>
            <person name="Devos D.P."/>
            <person name="Kaster A.-K."/>
            <person name="Ovreas L."/>
            <person name="Rohde M."/>
            <person name="Galperin M.Y."/>
            <person name="Jogler C."/>
        </authorList>
    </citation>
    <scope>NUCLEOTIDE SEQUENCE [LARGE SCALE GENOMIC DNA]</scope>
    <source>
        <strain evidence="5 6">FF011L</strain>
    </source>
</reference>
<dbReference type="GO" id="GO:0006354">
    <property type="term" value="P:DNA-templated transcription elongation"/>
    <property type="evidence" value="ECO:0007669"/>
    <property type="project" value="InterPro"/>
</dbReference>
<feature type="domain" description="KOW" evidence="4">
    <location>
        <begin position="151"/>
        <end position="178"/>
    </location>
</feature>
<keyword evidence="1" id="KW-0889">Transcription antitermination</keyword>
<sequence>MTAYETKMESCFVALLQLEYVSMPLLPEEPDIFPANLLETVSVEAPWWAIYTRSRQEKALMRQLRQAEIAHYGPIIERRYRSPAGRLRKSYSPLFANYVFLQGDEEARYQAVCSGCVSRCVPVTQTDLLITDLRQVHALIGTGESLAPESRIEPGDIVRIKNGQFAGYEGRVIRREHEIRLVVDVRFMNQGVSVELDDCQMEVIGKIPAS</sequence>
<dbReference type="EMBL" id="CP036262">
    <property type="protein sequence ID" value="QDS92044.1"/>
    <property type="molecule type" value="Genomic_DNA"/>
</dbReference>
<dbReference type="CDD" id="cd06091">
    <property type="entry name" value="KOW_NusG"/>
    <property type="match status" value="1"/>
</dbReference>
<dbReference type="CDD" id="cd09895">
    <property type="entry name" value="NGN_SP_UpxY"/>
    <property type="match status" value="1"/>
</dbReference>
<protein>
    <recommendedName>
        <fullName evidence="4">KOW domain-containing protein</fullName>
    </recommendedName>
</protein>
<dbReference type="PANTHER" id="PTHR30265">
    <property type="entry name" value="RHO-INTERACTING TRANSCRIPTION TERMINATION FACTOR NUSG"/>
    <property type="match status" value="1"/>
</dbReference>
<dbReference type="SUPFAM" id="SSF82679">
    <property type="entry name" value="N-utilization substance G protein NusG, N-terminal domain"/>
    <property type="match status" value="1"/>
</dbReference>
<name>A0A517MAY8_9BACT</name>
<proteinExistence type="predicted"/>
<keyword evidence="3" id="KW-0804">Transcription</keyword>
<dbReference type="KEGG" id="rml:FF011L_07800"/>
<gene>
    <name evidence="5" type="ORF">FF011L_07800</name>
</gene>
<accession>A0A517MAY8</accession>
<dbReference type="InterPro" id="IPR008991">
    <property type="entry name" value="Translation_prot_SH3-like_sf"/>
</dbReference>
<dbReference type="Proteomes" id="UP000320672">
    <property type="component" value="Chromosome"/>
</dbReference>
<dbReference type="Pfam" id="PF02357">
    <property type="entry name" value="NusG"/>
    <property type="match status" value="1"/>
</dbReference>
<evidence type="ECO:0000256" key="2">
    <source>
        <dbReference type="ARBA" id="ARBA00023015"/>
    </source>
</evidence>
<evidence type="ECO:0000256" key="3">
    <source>
        <dbReference type="ARBA" id="ARBA00023163"/>
    </source>
</evidence>
<dbReference type="SUPFAM" id="SSF50104">
    <property type="entry name" value="Translation proteins SH3-like domain"/>
    <property type="match status" value="1"/>
</dbReference>
<keyword evidence="2" id="KW-0805">Transcription regulation</keyword>
<dbReference type="InterPro" id="IPR005824">
    <property type="entry name" value="KOW"/>
</dbReference>
<dbReference type="InterPro" id="IPR036735">
    <property type="entry name" value="NGN_dom_sf"/>
</dbReference>
<dbReference type="PANTHER" id="PTHR30265:SF2">
    <property type="entry name" value="TRANSCRIPTION TERMINATION_ANTITERMINATION PROTEIN NUSG"/>
    <property type="match status" value="1"/>
</dbReference>
<dbReference type="GO" id="GO:0005829">
    <property type="term" value="C:cytosol"/>
    <property type="evidence" value="ECO:0007669"/>
    <property type="project" value="TreeGrafter"/>
</dbReference>
<keyword evidence="6" id="KW-1185">Reference proteome</keyword>
<evidence type="ECO:0000259" key="4">
    <source>
        <dbReference type="SMART" id="SM00739"/>
    </source>
</evidence>
<dbReference type="AlphaFoldDB" id="A0A517MAY8"/>
<dbReference type="SMART" id="SM00739">
    <property type="entry name" value="KOW"/>
    <property type="match status" value="1"/>
</dbReference>
<dbReference type="GO" id="GO:0031564">
    <property type="term" value="P:transcription antitermination"/>
    <property type="evidence" value="ECO:0007669"/>
    <property type="project" value="UniProtKB-KW"/>
</dbReference>
<evidence type="ECO:0000313" key="5">
    <source>
        <dbReference type="EMBL" id="QDS92044.1"/>
    </source>
</evidence>
<dbReference type="Gene3D" id="3.30.70.940">
    <property type="entry name" value="NusG, N-terminal domain"/>
    <property type="match status" value="1"/>
</dbReference>